<evidence type="ECO:0000313" key="2">
    <source>
        <dbReference type="Proteomes" id="UP001058271"/>
    </source>
</evidence>
<reference evidence="1" key="1">
    <citation type="submission" date="2021-04" db="EMBL/GenBank/DDBJ databases">
        <title>Biosynthetic gene clusters of Dactylosporangioum roseum.</title>
        <authorList>
            <person name="Hartkoorn R.C."/>
            <person name="Beaudoing E."/>
            <person name="Hot D."/>
            <person name="Moureu S."/>
        </authorList>
    </citation>
    <scope>NUCLEOTIDE SEQUENCE</scope>
    <source>
        <strain evidence="1">NRRL B-16295</strain>
    </source>
</reference>
<accession>A0ABY5ZAR8</accession>
<name>A0ABY5ZAR8_9ACTN</name>
<proteinExistence type="predicted"/>
<dbReference type="RefSeq" id="WP_260726826.1">
    <property type="nucleotide sequence ID" value="NZ_BAAABS010000073.1"/>
</dbReference>
<keyword evidence="2" id="KW-1185">Reference proteome</keyword>
<dbReference type="EMBL" id="CP073721">
    <property type="protein sequence ID" value="UWZ37469.1"/>
    <property type="molecule type" value="Genomic_DNA"/>
</dbReference>
<protein>
    <submittedName>
        <fullName evidence="1">Uncharacterized protein</fullName>
    </submittedName>
</protein>
<sequence>MAQTYFRVQSGDRDVNDLLDPGCQFSHPWSGGGRSQVGVSVCDSIDDLALYLASHLGCGIPVREGWVIVEVEADLIPGARPVDPEFETLVRPTAIVSVRPVDAEFLALIAEMDAFLDTFTDPSLEV</sequence>
<evidence type="ECO:0000313" key="1">
    <source>
        <dbReference type="EMBL" id="UWZ37469.1"/>
    </source>
</evidence>
<gene>
    <name evidence="1" type="ORF">Drose_04090</name>
</gene>
<dbReference type="Proteomes" id="UP001058271">
    <property type="component" value="Chromosome"/>
</dbReference>
<organism evidence="1 2">
    <name type="scientific">Dactylosporangium roseum</name>
    <dbReference type="NCBI Taxonomy" id="47989"/>
    <lineage>
        <taxon>Bacteria</taxon>
        <taxon>Bacillati</taxon>
        <taxon>Actinomycetota</taxon>
        <taxon>Actinomycetes</taxon>
        <taxon>Micromonosporales</taxon>
        <taxon>Micromonosporaceae</taxon>
        <taxon>Dactylosporangium</taxon>
    </lineage>
</organism>